<name>A0AA88DV50_FICCA</name>
<keyword evidence="3" id="KW-1185">Reference proteome</keyword>
<dbReference type="EMBL" id="BTGU01000117">
    <property type="protein sequence ID" value="GMN61741.1"/>
    <property type="molecule type" value="Genomic_DNA"/>
</dbReference>
<feature type="region of interest" description="Disordered" evidence="1">
    <location>
        <begin position="23"/>
        <end position="64"/>
    </location>
</feature>
<dbReference type="AlphaFoldDB" id="A0AA88DV50"/>
<accession>A0AA88DV50</accession>
<evidence type="ECO:0000313" key="2">
    <source>
        <dbReference type="EMBL" id="GMN61741.1"/>
    </source>
</evidence>
<feature type="compositionally biased region" description="Polar residues" evidence="1">
    <location>
        <begin position="23"/>
        <end position="39"/>
    </location>
</feature>
<proteinExistence type="predicted"/>
<sequence length="64" mass="7188">MEMEISIRLNRIPLTRLDPTRRSFPSNRVTRSEFTTSPRSIVYPGSIVPGDDVTAPNSHPPPNI</sequence>
<comment type="caution">
    <text evidence="2">The sequence shown here is derived from an EMBL/GenBank/DDBJ whole genome shotgun (WGS) entry which is preliminary data.</text>
</comment>
<gene>
    <name evidence="2" type="ORF">TIFTF001_030831</name>
</gene>
<organism evidence="2 3">
    <name type="scientific">Ficus carica</name>
    <name type="common">Common fig</name>
    <dbReference type="NCBI Taxonomy" id="3494"/>
    <lineage>
        <taxon>Eukaryota</taxon>
        <taxon>Viridiplantae</taxon>
        <taxon>Streptophyta</taxon>
        <taxon>Embryophyta</taxon>
        <taxon>Tracheophyta</taxon>
        <taxon>Spermatophyta</taxon>
        <taxon>Magnoliopsida</taxon>
        <taxon>eudicotyledons</taxon>
        <taxon>Gunneridae</taxon>
        <taxon>Pentapetalae</taxon>
        <taxon>rosids</taxon>
        <taxon>fabids</taxon>
        <taxon>Rosales</taxon>
        <taxon>Moraceae</taxon>
        <taxon>Ficeae</taxon>
        <taxon>Ficus</taxon>
    </lineage>
</organism>
<evidence type="ECO:0000256" key="1">
    <source>
        <dbReference type="SAM" id="MobiDB-lite"/>
    </source>
</evidence>
<reference evidence="2" key="1">
    <citation type="submission" date="2023-07" db="EMBL/GenBank/DDBJ databases">
        <title>draft genome sequence of fig (Ficus carica).</title>
        <authorList>
            <person name="Takahashi T."/>
            <person name="Nishimura K."/>
        </authorList>
    </citation>
    <scope>NUCLEOTIDE SEQUENCE</scope>
</reference>
<dbReference type="Proteomes" id="UP001187192">
    <property type="component" value="Unassembled WGS sequence"/>
</dbReference>
<protein>
    <submittedName>
        <fullName evidence="2">Uncharacterized protein</fullName>
    </submittedName>
</protein>
<evidence type="ECO:0000313" key="3">
    <source>
        <dbReference type="Proteomes" id="UP001187192"/>
    </source>
</evidence>